<feature type="transmembrane region" description="Helical" evidence="1">
    <location>
        <begin position="7"/>
        <end position="26"/>
    </location>
</feature>
<keyword evidence="1" id="KW-0812">Transmembrane</keyword>
<evidence type="ECO:0000313" key="4">
    <source>
        <dbReference type="Proteomes" id="UP000078383"/>
    </source>
</evidence>
<dbReference type="SUPFAM" id="SSF103473">
    <property type="entry name" value="MFS general substrate transporter"/>
    <property type="match status" value="1"/>
</dbReference>
<dbReference type="InterPro" id="IPR014729">
    <property type="entry name" value="Rossmann-like_a/b/a_fold"/>
</dbReference>
<dbReference type="Pfam" id="PF02698">
    <property type="entry name" value="DUF218"/>
    <property type="match status" value="1"/>
</dbReference>
<dbReference type="InterPro" id="IPR051599">
    <property type="entry name" value="Cell_Envelope_Assoc"/>
</dbReference>
<dbReference type="EMBL" id="CZBX01000015">
    <property type="protein sequence ID" value="CUQ92402.1"/>
    <property type="molecule type" value="Genomic_DNA"/>
</dbReference>
<evidence type="ECO:0000256" key="1">
    <source>
        <dbReference type="SAM" id="Phobius"/>
    </source>
</evidence>
<feature type="transmembrane region" description="Helical" evidence="1">
    <location>
        <begin position="38"/>
        <end position="56"/>
    </location>
</feature>
<gene>
    <name evidence="3" type="ORF">ERS852502_02616</name>
</gene>
<dbReference type="InterPro" id="IPR003848">
    <property type="entry name" value="DUF218"/>
</dbReference>
<dbReference type="Gene3D" id="3.40.50.620">
    <property type="entry name" value="HUPs"/>
    <property type="match status" value="1"/>
</dbReference>
<accession>A0A175A251</accession>
<evidence type="ECO:0000313" key="3">
    <source>
        <dbReference type="EMBL" id="CUQ92402.1"/>
    </source>
</evidence>
<feature type="transmembrane region" description="Helical" evidence="1">
    <location>
        <begin position="65"/>
        <end position="84"/>
    </location>
</feature>
<dbReference type="Proteomes" id="UP000078383">
    <property type="component" value="Unassembled WGS sequence"/>
</dbReference>
<protein>
    <submittedName>
        <fullName evidence="3">DUF218 domain</fullName>
    </submittedName>
</protein>
<dbReference type="PANTHER" id="PTHR30336">
    <property type="entry name" value="INNER MEMBRANE PROTEIN, PROBABLE PERMEASE"/>
    <property type="match status" value="1"/>
</dbReference>
<sequence length="252" mass="28295">MRIKRKMTAVIICILFTVLFACYGFWMSENGSGTGFFLIWFVLAALLGGCAAITFLDGWARLPMWMLWILRGILLVFVVSFVIIEGCIISQMHAKADENLDYIIVLGAQVRADGPSKVLKHRLNTAIDYLEKNPETICIVSGGQGYNEPCTEAQAMADYMEAAGIEKDRLILEDESKTTEQNIKYSKKYMKDGASVGIITNDFHMFRAMQITKGEGLKSAKAIAAGSNPLYLPNNMFREYLAEWKYLIRSIL</sequence>
<keyword evidence="1" id="KW-0472">Membrane</keyword>
<dbReference type="PROSITE" id="PS51257">
    <property type="entry name" value="PROKAR_LIPOPROTEIN"/>
    <property type="match status" value="1"/>
</dbReference>
<name>A0A175A251_9FIRM</name>
<dbReference type="InterPro" id="IPR036259">
    <property type="entry name" value="MFS_trans_sf"/>
</dbReference>
<dbReference type="AlphaFoldDB" id="A0A175A251"/>
<proteinExistence type="predicted"/>
<feature type="domain" description="DUF218" evidence="2">
    <location>
        <begin position="101"/>
        <end position="241"/>
    </location>
</feature>
<reference evidence="3 4" key="1">
    <citation type="submission" date="2015-09" db="EMBL/GenBank/DDBJ databases">
        <authorList>
            <consortium name="Pathogen Informatics"/>
        </authorList>
    </citation>
    <scope>NUCLEOTIDE SEQUENCE [LARGE SCALE GENOMIC DNA]</scope>
    <source>
        <strain evidence="3 4">2789STDY5834889</strain>
    </source>
</reference>
<dbReference type="RefSeq" id="WP_242864008.1">
    <property type="nucleotide sequence ID" value="NZ_CZBX01000015.1"/>
</dbReference>
<dbReference type="GO" id="GO:0000270">
    <property type="term" value="P:peptidoglycan metabolic process"/>
    <property type="evidence" value="ECO:0007669"/>
    <property type="project" value="TreeGrafter"/>
</dbReference>
<dbReference type="PANTHER" id="PTHR30336:SF4">
    <property type="entry name" value="ENVELOPE BIOGENESIS FACTOR ELYC"/>
    <property type="match status" value="1"/>
</dbReference>
<dbReference type="GO" id="GO:0043164">
    <property type="term" value="P:Gram-negative-bacterium-type cell wall biogenesis"/>
    <property type="evidence" value="ECO:0007669"/>
    <property type="project" value="TreeGrafter"/>
</dbReference>
<dbReference type="GO" id="GO:0005886">
    <property type="term" value="C:plasma membrane"/>
    <property type="evidence" value="ECO:0007669"/>
    <property type="project" value="TreeGrafter"/>
</dbReference>
<organism evidence="3 4">
    <name type="scientific">[Ruminococcus] torques</name>
    <dbReference type="NCBI Taxonomy" id="33039"/>
    <lineage>
        <taxon>Bacteria</taxon>
        <taxon>Bacillati</taxon>
        <taxon>Bacillota</taxon>
        <taxon>Clostridia</taxon>
        <taxon>Lachnospirales</taxon>
        <taxon>Lachnospiraceae</taxon>
        <taxon>Mediterraneibacter</taxon>
    </lineage>
</organism>
<dbReference type="CDD" id="cd06259">
    <property type="entry name" value="YdcF-like"/>
    <property type="match status" value="1"/>
</dbReference>
<evidence type="ECO:0000259" key="2">
    <source>
        <dbReference type="Pfam" id="PF02698"/>
    </source>
</evidence>
<keyword evidence="1" id="KW-1133">Transmembrane helix</keyword>